<sequence length="34" mass="3977">MAVIELVNMRWCWVVWLIVATAKSVETDLNRLTD</sequence>
<proteinExistence type="predicted"/>
<gene>
    <name evidence="1" type="ORF">CCACVL1_27494</name>
</gene>
<protein>
    <submittedName>
        <fullName evidence="1">Uncharacterized protein</fullName>
    </submittedName>
</protein>
<organism evidence="1 2">
    <name type="scientific">Corchorus capsularis</name>
    <name type="common">Jute</name>
    <dbReference type="NCBI Taxonomy" id="210143"/>
    <lineage>
        <taxon>Eukaryota</taxon>
        <taxon>Viridiplantae</taxon>
        <taxon>Streptophyta</taxon>
        <taxon>Embryophyta</taxon>
        <taxon>Tracheophyta</taxon>
        <taxon>Spermatophyta</taxon>
        <taxon>Magnoliopsida</taxon>
        <taxon>eudicotyledons</taxon>
        <taxon>Gunneridae</taxon>
        <taxon>Pentapetalae</taxon>
        <taxon>rosids</taxon>
        <taxon>malvids</taxon>
        <taxon>Malvales</taxon>
        <taxon>Malvaceae</taxon>
        <taxon>Grewioideae</taxon>
        <taxon>Apeibeae</taxon>
        <taxon>Corchorus</taxon>
    </lineage>
</organism>
<accession>A0A1R3G9X3</accession>
<keyword evidence="2" id="KW-1185">Reference proteome</keyword>
<dbReference type="EMBL" id="AWWV01014853">
    <property type="protein sequence ID" value="OMO54884.1"/>
    <property type="molecule type" value="Genomic_DNA"/>
</dbReference>
<reference evidence="1 2" key="1">
    <citation type="submission" date="2013-09" db="EMBL/GenBank/DDBJ databases">
        <title>Corchorus capsularis genome sequencing.</title>
        <authorList>
            <person name="Alam M."/>
            <person name="Haque M.S."/>
            <person name="Islam M.S."/>
            <person name="Emdad E.M."/>
            <person name="Islam M.M."/>
            <person name="Ahmed B."/>
            <person name="Halim A."/>
            <person name="Hossen Q.M.M."/>
            <person name="Hossain M.Z."/>
            <person name="Ahmed R."/>
            <person name="Khan M.M."/>
            <person name="Islam R."/>
            <person name="Rashid M.M."/>
            <person name="Khan S.A."/>
            <person name="Rahman M.S."/>
            <person name="Alam M."/>
        </authorList>
    </citation>
    <scope>NUCLEOTIDE SEQUENCE [LARGE SCALE GENOMIC DNA]</scope>
    <source>
        <strain evidence="2">cv. CVL-1</strain>
        <tissue evidence="1">Whole seedling</tissue>
    </source>
</reference>
<dbReference type="Gramene" id="OMO54884">
    <property type="protein sequence ID" value="OMO54884"/>
    <property type="gene ID" value="CCACVL1_27494"/>
</dbReference>
<comment type="caution">
    <text evidence="1">The sequence shown here is derived from an EMBL/GenBank/DDBJ whole genome shotgun (WGS) entry which is preliminary data.</text>
</comment>
<name>A0A1R3G9X3_COCAP</name>
<dbReference type="Proteomes" id="UP000188268">
    <property type="component" value="Unassembled WGS sequence"/>
</dbReference>
<dbReference type="AlphaFoldDB" id="A0A1R3G9X3"/>
<evidence type="ECO:0000313" key="1">
    <source>
        <dbReference type="EMBL" id="OMO54884.1"/>
    </source>
</evidence>
<evidence type="ECO:0000313" key="2">
    <source>
        <dbReference type="Proteomes" id="UP000188268"/>
    </source>
</evidence>